<dbReference type="EMBL" id="CAJVCH010169821">
    <property type="protein sequence ID" value="CAG7728869.1"/>
    <property type="molecule type" value="Genomic_DNA"/>
</dbReference>
<keyword evidence="4 7" id="KW-1133">Transmembrane helix</keyword>
<evidence type="ECO:0000313" key="9">
    <source>
        <dbReference type="EMBL" id="CAG7728869.1"/>
    </source>
</evidence>
<dbReference type="InterPro" id="IPR000276">
    <property type="entry name" value="GPCR_Rhodpsn"/>
</dbReference>
<evidence type="ECO:0000256" key="6">
    <source>
        <dbReference type="SAM" id="MobiDB-lite"/>
    </source>
</evidence>
<protein>
    <recommendedName>
        <fullName evidence="8">G-protein coupled receptors family 1 profile domain-containing protein</fullName>
    </recommendedName>
</protein>
<feature type="compositionally biased region" description="Basic and acidic residues" evidence="6">
    <location>
        <begin position="545"/>
        <end position="558"/>
    </location>
</feature>
<dbReference type="AlphaFoldDB" id="A0A8J2P2Q5"/>
<dbReference type="Proteomes" id="UP000708208">
    <property type="component" value="Unassembled WGS sequence"/>
</dbReference>
<evidence type="ECO:0000256" key="3">
    <source>
        <dbReference type="ARBA" id="ARBA00022692"/>
    </source>
</evidence>
<dbReference type="GO" id="GO:0004930">
    <property type="term" value="F:G protein-coupled receptor activity"/>
    <property type="evidence" value="ECO:0007669"/>
    <property type="project" value="InterPro"/>
</dbReference>
<feature type="transmembrane region" description="Helical" evidence="7">
    <location>
        <begin position="96"/>
        <end position="116"/>
    </location>
</feature>
<feature type="compositionally biased region" description="Polar residues" evidence="6">
    <location>
        <begin position="370"/>
        <end position="390"/>
    </location>
</feature>
<dbReference type="PROSITE" id="PS50262">
    <property type="entry name" value="G_PROTEIN_RECEP_F1_2"/>
    <property type="match status" value="1"/>
</dbReference>
<comment type="caution">
    <text evidence="9">The sequence shown here is derived from an EMBL/GenBank/DDBJ whole genome shotgun (WGS) entry which is preliminary data.</text>
</comment>
<feature type="region of interest" description="Disordered" evidence="6">
    <location>
        <begin position="529"/>
        <end position="571"/>
    </location>
</feature>
<feature type="region of interest" description="Disordered" evidence="6">
    <location>
        <begin position="360"/>
        <end position="436"/>
    </location>
</feature>
<comment type="similarity">
    <text evidence="2">Belongs to the G-protein coupled receptor 1 family.</text>
</comment>
<evidence type="ECO:0000256" key="2">
    <source>
        <dbReference type="ARBA" id="ARBA00010663"/>
    </source>
</evidence>
<dbReference type="PROSITE" id="PS00237">
    <property type="entry name" value="G_PROTEIN_RECEP_F1_1"/>
    <property type="match status" value="1"/>
</dbReference>
<gene>
    <name evidence="9" type="ORF">AFUS01_LOCUS17620</name>
</gene>
<keyword evidence="10" id="KW-1185">Reference proteome</keyword>
<evidence type="ECO:0000256" key="4">
    <source>
        <dbReference type="ARBA" id="ARBA00022989"/>
    </source>
</evidence>
<accession>A0A8J2P2Q5</accession>
<reference evidence="9" key="1">
    <citation type="submission" date="2021-06" db="EMBL/GenBank/DDBJ databases">
        <authorList>
            <person name="Hodson N. C."/>
            <person name="Mongue J. A."/>
            <person name="Jaron S. K."/>
        </authorList>
    </citation>
    <scope>NUCLEOTIDE SEQUENCE</scope>
</reference>
<feature type="compositionally biased region" description="Low complexity" evidence="6">
    <location>
        <begin position="396"/>
        <end position="419"/>
    </location>
</feature>
<dbReference type="GO" id="GO:0016020">
    <property type="term" value="C:membrane"/>
    <property type="evidence" value="ECO:0007669"/>
    <property type="project" value="UniProtKB-SubCell"/>
</dbReference>
<feature type="transmembrane region" description="Helical" evidence="7">
    <location>
        <begin position="178"/>
        <end position="197"/>
    </location>
</feature>
<feature type="compositionally biased region" description="Basic residues" evidence="6">
    <location>
        <begin position="420"/>
        <end position="429"/>
    </location>
</feature>
<feature type="transmembrane region" description="Helical" evidence="7">
    <location>
        <begin position="136"/>
        <end position="158"/>
    </location>
</feature>
<dbReference type="PANTHER" id="PTHR46641:SF25">
    <property type="entry name" value="CNMAMIDE RECEPTOR-RELATED"/>
    <property type="match status" value="1"/>
</dbReference>
<sequence>MSLKDLKIFFKALPYNGGSSRRAQFRGSSGENSELYVSKKPSWALGESKTFRFLDAAQSFNQVYTPLLCLFGTLGNCLSVTVFCRTSTHRSLSASFYLSALAISDTGFLFSLLAVWLEDMGVHVITSSLTCPLVMYLGQVTCFLSVWFIVAFTMERFFAVCYPLTRPTVCTVARAKKVIFSLTTAALVGFSYVWVIARVLEHPVERPFAATSTSSYEGNDLVLSENNQDAFEPHFILNSSHSRLGNGSASDPLTMVYTHILSSSPSPPLNYTTDYISLCSVRQEHVYFSSIASHIDSILTLILPFGIISYLNVRIAMCVWRLKDQREHLVAMAKITRQTGSNYGTGRTQVGFVYRSKYSGNRSPGRHVHNNTTHLNSTNPNNYRSKSNLTVDFEPSESSTSSSAHCCSDFSRRNLNSNNNRRRMRKRRANNSSSYAKAETRVTKTLLLVSTVFLVLNLPSHAIRATTFIQSFWKINIEQEALFAAQLWANILFNMNFSVNFLLYCVSGRNFRLSVKNIFCRRKRAPRYPKNKPVGSPSTTYGQHSPREFHSPSHRRESCYPASVTEMETYA</sequence>
<organism evidence="9 10">
    <name type="scientific">Allacma fusca</name>
    <dbReference type="NCBI Taxonomy" id="39272"/>
    <lineage>
        <taxon>Eukaryota</taxon>
        <taxon>Metazoa</taxon>
        <taxon>Ecdysozoa</taxon>
        <taxon>Arthropoda</taxon>
        <taxon>Hexapoda</taxon>
        <taxon>Collembola</taxon>
        <taxon>Symphypleona</taxon>
        <taxon>Sminthuridae</taxon>
        <taxon>Allacma</taxon>
    </lineage>
</organism>
<feature type="transmembrane region" description="Helical" evidence="7">
    <location>
        <begin position="63"/>
        <end position="84"/>
    </location>
</feature>
<dbReference type="InterPro" id="IPR017452">
    <property type="entry name" value="GPCR_Rhodpsn_7TM"/>
</dbReference>
<dbReference type="SUPFAM" id="SSF81321">
    <property type="entry name" value="Family A G protein-coupled receptor-like"/>
    <property type="match status" value="2"/>
</dbReference>
<name>A0A8J2P2Q5_9HEXA</name>
<dbReference type="InterPro" id="IPR052954">
    <property type="entry name" value="GPCR-Ligand_Int"/>
</dbReference>
<comment type="subcellular location">
    <subcellularLocation>
        <location evidence="1">Membrane</location>
    </subcellularLocation>
</comment>
<dbReference type="Pfam" id="PF00001">
    <property type="entry name" value="7tm_1"/>
    <property type="match status" value="2"/>
</dbReference>
<feature type="domain" description="G-protein coupled receptors family 1 profile" evidence="8">
    <location>
        <begin position="75"/>
        <end position="504"/>
    </location>
</feature>
<evidence type="ECO:0000256" key="7">
    <source>
        <dbReference type="SAM" id="Phobius"/>
    </source>
</evidence>
<feature type="transmembrane region" description="Helical" evidence="7">
    <location>
        <begin position="483"/>
        <end position="506"/>
    </location>
</feature>
<proteinExistence type="inferred from homology"/>
<evidence type="ECO:0000259" key="8">
    <source>
        <dbReference type="PROSITE" id="PS50262"/>
    </source>
</evidence>
<keyword evidence="5 7" id="KW-0472">Membrane</keyword>
<evidence type="ECO:0000256" key="5">
    <source>
        <dbReference type="ARBA" id="ARBA00023136"/>
    </source>
</evidence>
<dbReference type="OrthoDB" id="9990906at2759"/>
<evidence type="ECO:0000313" key="10">
    <source>
        <dbReference type="Proteomes" id="UP000708208"/>
    </source>
</evidence>
<feature type="transmembrane region" description="Helical" evidence="7">
    <location>
        <begin position="291"/>
        <end position="313"/>
    </location>
</feature>
<keyword evidence="3 7" id="KW-0812">Transmembrane</keyword>
<feature type="transmembrane region" description="Helical" evidence="7">
    <location>
        <begin position="445"/>
        <end position="463"/>
    </location>
</feature>
<dbReference type="PANTHER" id="PTHR46641">
    <property type="entry name" value="FMRFAMIDE RECEPTOR-RELATED"/>
    <property type="match status" value="1"/>
</dbReference>
<evidence type="ECO:0000256" key="1">
    <source>
        <dbReference type="ARBA" id="ARBA00004370"/>
    </source>
</evidence>